<sequence>MNGKALPLNTDISLYTSSRATVTNSGADASYSYFTNPDSPGGAAAMQTLALSTNYYRTGSAVTAGTANATGVITFTYN</sequence>
<dbReference type="Proteomes" id="UP000251088">
    <property type="component" value="Unassembled WGS sequence"/>
</dbReference>
<dbReference type="GO" id="GO:0007155">
    <property type="term" value="P:cell adhesion"/>
    <property type="evidence" value="ECO:0007669"/>
    <property type="project" value="InterPro"/>
</dbReference>
<dbReference type="Gene3D" id="2.60.40.1090">
    <property type="entry name" value="Fimbrial-type adhesion domain"/>
    <property type="match status" value="1"/>
</dbReference>
<proteinExistence type="predicted"/>
<dbReference type="AlphaFoldDB" id="A0A2X3F265"/>
<organism evidence="1 2">
    <name type="scientific">Klebsiella pneumoniae</name>
    <dbReference type="NCBI Taxonomy" id="573"/>
    <lineage>
        <taxon>Bacteria</taxon>
        <taxon>Pseudomonadati</taxon>
        <taxon>Pseudomonadota</taxon>
        <taxon>Gammaproteobacteria</taxon>
        <taxon>Enterobacterales</taxon>
        <taxon>Enterobacteriaceae</taxon>
        <taxon>Klebsiella/Raoultella group</taxon>
        <taxon>Klebsiella</taxon>
        <taxon>Klebsiella pneumoniae complex</taxon>
    </lineage>
</organism>
<name>A0A2X3F265_KLEPN</name>
<dbReference type="InterPro" id="IPR036937">
    <property type="entry name" value="Adhesion_dom_fimbrial_sf"/>
</dbReference>
<gene>
    <name evidence="1" type="ORF">NCTC9128_04271</name>
</gene>
<reference evidence="1 2" key="1">
    <citation type="submission" date="2018-06" db="EMBL/GenBank/DDBJ databases">
        <authorList>
            <consortium name="Pathogen Informatics"/>
            <person name="Doyle S."/>
        </authorList>
    </citation>
    <scope>NUCLEOTIDE SEQUENCE [LARGE SCALE GENOMIC DNA]</scope>
    <source>
        <strain evidence="1 2">NCTC9128</strain>
    </source>
</reference>
<dbReference type="EMBL" id="UAWN01000012">
    <property type="protein sequence ID" value="SQC16680.1"/>
    <property type="molecule type" value="Genomic_DNA"/>
</dbReference>
<accession>A0A2X3F265</accession>
<evidence type="ECO:0000313" key="1">
    <source>
        <dbReference type="EMBL" id="SQC16680.1"/>
    </source>
</evidence>
<evidence type="ECO:0000313" key="2">
    <source>
        <dbReference type="Proteomes" id="UP000251088"/>
    </source>
</evidence>
<dbReference type="GO" id="GO:0009289">
    <property type="term" value="C:pilus"/>
    <property type="evidence" value="ECO:0007669"/>
    <property type="project" value="InterPro"/>
</dbReference>
<protein>
    <submittedName>
        <fullName evidence="1">Fimbrial protein</fullName>
    </submittedName>
</protein>